<keyword evidence="2" id="KW-1185">Reference proteome</keyword>
<name>A0A812K1Q6_9DINO</name>
<dbReference type="EMBL" id="CAJNJA010007112">
    <property type="protein sequence ID" value="CAE7220528.1"/>
    <property type="molecule type" value="Genomic_DNA"/>
</dbReference>
<dbReference type="OrthoDB" id="417409at2759"/>
<comment type="caution">
    <text evidence="1">The sequence shown here is derived from an EMBL/GenBank/DDBJ whole genome shotgun (WGS) entry which is preliminary data.</text>
</comment>
<evidence type="ECO:0000313" key="1">
    <source>
        <dbReference type="EMBL" id="CAE7220528.1"/>
    </source>
</evidence>
<protein>
    <submittedName>
        <fullName evidence="1">Uncharacterized protein</fullName>
    </submittedName>
</protein>
<gene>
    <name evidence="1" type="ORF">SNEC2469_LOCUS2785</name>
</gene>
<sequence>MGDGKAIAEELGLSVRCIPVWLPVVSVNQFASVATLQKLSALQPSTVDAAEKMKAAQEVADSTTKLLVADRNTKEHRPKMQLGFYAFHYIYGRRGFEMGRSPMFSSYVFLATRNASINLCRDELNECAHVVALQKPQKPMENARASADDVLQQLFGHHILIENGMTPECDDQVNFDRVCVIIGKLCSQLHQPPDIVGVRNEVVQIGSRRSTLDNEVLKEQLNGFLSCCHELQEYALYLRSFPCRAAAFCSAEATPQTRNEILKAAHEEYEMIREIEATASGSSVLKQHSLHTTFQVYREILATMAMHQFKDCKAIEDIVHAWYPKWGQSSCLEQVFRELEQATKRVGHVENSMPNLTCVAVRALGRRVCGGDDTPSTPCLSEKDWEGQVVRNLKDKIWHPTSAPACKNVRIDDILKPFTTMTAYSQTHHNFNCVLGWKEAKRIGMSPIDSMSSMWVAGCFGAGTLFRHGAVRLKEIGFKFEGKLPPETVDERRMPVRAKKTTEFIDPFEDSQDSTRALAMESGPRHS</sequence>
<proteinExistence type="predicted"/>
<dbReference type="Proteomes" id="UP000601435">
    <property type="component" value="Unassembled WGS sequence"/>
</dbReference>
<evidence type="ECO:0000313" key="2">
    <source>
        <dbReference type="Proteomes" id="UP000601435"/>
    </source>
</evidence>
<accession>A0A812K1Q6</accession>
<organism evidence="1 2">
    <name type="scientific">Symbiodinium necroappetens</name>
    <dbReference type="NCBI Taxonomy" id="1628268"/>
    <lineage>
        <taxon>Eukaryota</taxon>
        <taxon>Sar</taxon>
        <taxon>Alveolata</taxon>
        <taxon>Dinophyceae</taxon>
        <taxon>Suessiales</taxon>
        <taxon>Symbiodiniaceae</taxon>
        <taxon>Symbiodinium</taxon>
    </lineage>
</organism>
<dbReference type="AlphaFoldDB" id="A0A812K1Q6"/>
<reference evidence="1" key="1">
    <citation type="submission" date="2021-02" db="EMBL/GenBank/DDBJ databases">
        <authorList>
            <person name="Dougan E. K."/>
            <person name="Rhodes N."/>
            <person name="Thang M."/>
            <person name="Chan C."/>
        </authorList>
    </citation>
    <scope>NUCLEOTIDE SEQUENCE</scope>
</reference>